<dbReference type="AlphaFoldDB" id="A0A8X6L2P2"/>
<dbReference type="GO" id="GO:0003676">
    <property type="term" value="F:nucleic acid binding"/>
    <property type="evidence" value="ECO:0007669"/>
    <property type="project" value="InterPro"/>
</dbReference>
<dbReference type="OrthoDB" id="10017160at2759"/>
<sequence>MYEDRRWTLLELERASGIERRNVHRMLRNELHLHKNLLRWVPHALKEVKRWLRYAIWSEHFACLQEDGDQFLSRIFVMDELWTRPYLPELKCQSAEWRHAGSLLPEICK</sequence>
<organism evidence="1 2">
    <name type="scientific">Trichonephila clavata</name>
    <name type="common">Joro spider</name>
    <name type="synonym">Nephila clavata</name>
    <dbReference type="NCBI Taxonomy" id="2740835"/>
    <lineage>
        <taxon>Eukaryota</taxon>
        <taxon>Metazoa</taxon>
        <taxon>Ecdysozoa</taxon>
        <taxon>Arthropoda</taxon>
        <taxon>Chelicerata</taxon>
        <taxon>Arachnida</taxon>
        <taxon>Araneae</taxon>
        <taxon>Araneomorphae</taxon>
        <taxon>Entelegynae</taxon>
        <taxon>Araneoidea</taxon>
        <taxon>Nephilidae</taxon>
        <taxon>Trichonephila</taxon>
    </lineage>
</organism>
<proteinExistence type="predicted"/>
<keyword evidence="2" id="KW-1185">Reference proteome</keyword>
<evidence type="ECO:0000313" key="1">
    <source>
        <dbReference type="EMBL" id="GFQ94249.1"/>
    </source>
</evidence>
<protein>
    <submittedName>
        <fullName evidence="1">Histone-lysine N-methyltransferase SETMAR</fullName>
    </submittedName>
</protein>
<dbReference type="InterPro" id="IPR052709">
    <property type="entry name" value="Transposase-MT_Hybrid"/>
</dbReference>
<dbReference type="InterPro" id="IPR036397">
    <property type="entry name" value="RNaseH_sf"/>
</dbReference>
<accession>A0A8X6L2P2</accession>
<name>A0A8X6L2P2_TRICU</name>
<dbReference type="PANTHER" id="PTHR46060:SF1">
    <property type="entry name" value="MARINER MOS1 TRANSPOSASE-LIKE PROTEIN"/>
    <property type="match status" value="1"/>
</dbReference>
<evidence type="ECO:0000313" key="2">
    <source>
        <dbReference type="Proteomes" id="UP000887116"/>
    </source>
</evidence>
<dbReference type="EMBL" id="BMAO01004381">
    <property type="protein sequence ID" value="GFQ94249.1"/>
    <property type="molecule type" value="Genomic_DNA"/>
</dbReference>
<reference evidence="1" key="1">
    <citation type="submission" date="2020-07" db="EMBL/GenBank/DDBJ databases">
        <title>Multicomponent nature underlies the extraordinary mechanical properties of spider dragline silk.</title>
        <authorList>
            <person name="Kono N."/>
            <person name="Nakamura H."/>
            <person name="Mori M."/>
            <person name="Yoshida Y."/>
            <person name="Ohtoshi R."/>
            <person name="Malay A.D."/>
            <person name="Moran D.A.P."/>
            <person name="Tomita M."/>
            <person name="Numata K."/>
            <person name="Arakawa K."/>
        </authorList>
    </citation>
    <scope>NUCLEOTIDE SEQUENCE</scope>
</reference>
<dbReference type="Proteomes" id="UP000887116">
    <property type="component" value="Unassembled WGS sequence"/>
</dbReference>
<comment type="caution">
    <text evidence="1">The sequence shown here is derived from an EMBL/GenBank/DDBJ whole genome shotgun (WGS) entry which is preliminary data.</text>
</comment>
<dbReference type="PANTHER" id="PTHR46060">
    <property type="entry name" value="MARINER MOS1 TRANSPOSASE-LIKE PROTEIN"/>
    <property type="match status" value="1"/>
</dbReference>
<dbReference type="Gene3D" id="3.30.420.10">
    <property type="entry name" value="Ribonuclease H-like superfamily/Ribonuclease H"/>
    <property type="match status" value="1"/>
</dbReference>
<gene>
    <name evidence="1" type="primary">SETMAR_1</name>
    <name evidence="1" type="ORF">TNCT_2881</name>
</gene>